<dbReference type="GeneID" id="94826707"/>
<comment type="caution">
    <text evidence="1">The sequence shown here is derived from an EMBL/GenBank/DDBJ whole genome shotgun (WGS) entry which is preliminary data.</text>
</comment>
<sequence>MLFFIIQKIFLLKMDGVESILQRIKDFTTSHAVDVENELLCYDVKRRGIISQTSLYRWLGTIGINLSSRNIHTLSIVYAKEDGIDVYKLIHDIENACSFNKTISARPPDCTKELLDLQRELLRRRQNVREVLAPFDRMNLGHVNPDNFYRAFGATPTTRTIVNCYLIGDKIDYLRLANDVYNANKSQQGNKVISVPAPTPSFTELATYIKSREIEPRKFFTQQDRLNTGKMTFRMFTSILSSFGASISPRGYEEIANSFLDDESSGFCNYNLFIKAIDEFVLPPPPHATSYLQTVAQEGAQYQKQQTPEVLLQAAKGTIADRRINTHLHFAGLQREGYAGDEIPLHKFIRIVSGMKIDLSYEEIESIASLFTSNGQIRYRDFLQAVEPQSTTRTVTLGDVIPRLRDHLYQTRQQLARVAMRFDRENSGNIASMQLSSILQFVRFDCTHQDIAALRDAFPGNERGTVCWRDLCAQVDQPIREYETNSKCAEDSLGLSVLTSRPPVESNPPPKHIADIVNKINSSFASTDELVAGFRSRDRLKNGLVNNEQFVNFLYNLPCGITPAELRAVVAYYRVSGSSNINYLQLANDSKLVRDGISETQRQATEPQLEATPTAIDPIPELTPEIHSFLKRLKSFASQRRFHPLNLFEPYDSLHNGNIVKYKVQSCFAQVDFPLNRNELEQIVEVFRDTKRPEYFNYNTFLRALDEEDITSAESRSSITAAPISSEVDREATTTCSQIREKLLARHRRIEMIFNGVNTPTISTREFQQRLGLIDIVIRASQTTSLIRKYRVNISDEVDWKRFCEDVNNSKTI</sequence>
<organism evidence="1 2">
    <name type="scientific">Tritrichomonas foetus</name>
    <dbReference type="NCBI Taxonomy" id="1144522"/>
    <lineage>
        <taxon>Eukaryota</taxon>
        <taxon>Metamonada</taxon>
        <taxon>Parabasalia</taxon>
        <taxon>Tritrichomonadida</taxon>
        <taxon>Tritrichomonadidae</taxon>
        <taxon>Tritrichomonas</taxon>
    </lineage>
</organism>
<dbReference type="PANTHER" id="PTHR20875">
    <property type="entry name" value="EF-HAND CALCIUM-BINDING DOMAIN-CONTAINING PROTEIN 6-RELATED"/>
    <property type="match status" value="1"/>
</dbReference>
<accession>A0A1J4KC99</accession>
<dbReference type="OrthoDB" id="10265696at2759"/>
<dbReference type="Gene3D" id="1.10.238.10">
    <property type="entry name" value="EF-hand"/>
    <property type="match status" value="3"/>
</dbReference>
<dbReference type="VEuPathDB" id="TrichDB:TRFO_04611"/>
<proteinExistence type="predicted"/>
<dbReference type="EMBL" id="MLAK01000649">
    <property type="protein sequence ID" value="OHT09049.1"/>
    <property type="molecule type" value="Genomic_DNA"/>
</dbReference>
<dbReference type="InterPro" id="IPR011992">
    <property type="entry name" value="EF-hand-dom_pair"/>
</dbReference>
<dbReference type="RefSeq" id="XP_068362185.1">
    <property type="nucleotide sequence ID" value="XM_068492003.1"/>
</dbReference>
<dbReference type="AlphaFoldDB" id="A0A1J4KC99"/>
<evidence type="ECO:0000313" key="1">
    <source>
        <dbReference type="EMBL" id="OHT09049.1"/>
    </source>
</evidence>
<dbReference type="SUPFAM" id="SSF47473">
    <property type="entry name" value="EF-hand"/>
    <property type="match status" value="3"/>
</dbReference>
<reference evidence="1" key="1">
    <citation type="submission" date="2016-10" db="EMBL/GenBank/DDBJ databases">
        <authorList>
            <person name="Benchimol M."/>
            <person name="Almeida L.G."/>
            <person name="Vasconcelos A.T."/>
            <person name="Perreira-Neves A."/>
            <person name="Rosa I.A."/>
            <person name="Tasca T."/>
            <person name="Bogo M.R."/>
            <person name="de Souza W."/>
        </authorList>
    </citation>
    <scope>NUCLEOTIDE SEQUENCE [LARGE SCALE GENOMIC DNA]</scope>
    <source>
        <strain evidence="1">K</strain>
    </source>
</reference>
<keyword evidence="2" id="KW-1185">Reference proteome</keyword>
<dbReference type="Proteomes" id="UP000179807">
    <property type="component" value="Unassembled WGS sequence"/>
</dbReference>
<dbReference type="InterPro" id="IPR052603">
    <property type="entry name" value="EFCB6"/>
</dbReference>
<name>A0A1J4KC99_9EUKA</name>
<gene>
    <name evidence="1" type="ORF">TRFO_04611</name>
</gene>
<protein>
    <submittedName>
        <fullName evidence="1">EF hand family protein</fullName>
    </submittedName>
</protein>
<dbReference type="PANTHER" id="PTHR20875:SF0">
    <property type="entry name" value="GH12158P"/>
    <property type="match status" value="1"/>
</dbReference>
<evidence type="ECO:0000313" key="2">
    <source>
        <dbReference type="Proteomes" id="UP000179807"/>
    </source>
</evidence>